<dbReference type="GeneID" id="28763561"/>
<sequence>MAEANLFVMVGSRVTSITISSLFFHITHNRCAYVKLIKEIRNMFTNPDDMFMVPSCAPTAMLPRATSTALSSMEPGAQLLASSSLAHLVSDGNLSWSHVLVALEQSRNDIARKIAQAEIAGAKGQKAIIEAFGLDESALADLAPAAAT</sequence>
<accession>A0A177CP17</accession>
<dbReference type="EMBL" id="KV441550">
    <property type="protein sequence ID" value="OAG08658.1"/>
    <property type="molecule type" value="Genomic_DNA"/>
</dbReference>
<dbReference type="Proteomes" id="UP000077069">
    <property type="component" value="Unassembled WGS sequence"/>
</dbReference>
<dbReference type="RefSeq" id="XP_018039023.1">
    <property type="nucleotide sequence ID" value="XM_018180075.1"/>
</dbReference>
<gene>
    <name evidence="1" type="ORF">CC84DRAFT_1174107</name>
</gene>
<evidence type="ECO:0000313" key="1">
    <source>
        <dbReference type="EMBL" id="OAG08658.1"/>
    </source>
</evidence>
<keyword evidence="2" id="KW-1185">Reference proteome</keyword>
<reference evidence="1 2" key="1">
    <citation type="submission" date="2016-05" db="EMBL/GenBank/DDBJ databases">
        <title>Comparative analysis of secretome profiles of manganese(II)-oxidizing ascomycete fungi.</title>
        <authorList>
            <consortium name="DOE Joint Genome Institute"/>
            <person name="Zeiner C.A."/>
            <person name="Purvine S.O."/>
            <person name="Zink E.M."/>
            <person name="Wu S."/>
            <person name="Pasa-Tolic L."/>
            <person name="Chaput D.L."/>
            <person name="Haridas S."/>
            <person name="Grigoriev I.V."/>
            <person name="Santelli C.M."/>
            <person name="Hansel C.M."/>
        </authorList>
    </citation>
    <scope>NUCLEOTIDE SEQUENCE [LARGE SCALE GENOMIC DNA]</scope>
    <source>
        <strain evidence="1 2">AP3s5-JAC2a</strain>
    </source>
</reference>
<proteinExistence type="predicted"/>
<organism evidence="1 2">
    <name type="scientific">Paraphaeosphaeria sporulosa</name>
    <dbReference type="NCBI Taxonomy" id="1460663"/>
    <lineage>
        <taxon>Eukaryota</taxon>
        <taxon>Fungi</taxon>
        <taxon>Dikarya</taxon>
        <taxon>Ascomycota</taxon>
        <taxon>Pezizomycotina</taxon>
        <taxon>Dothideomycetes</taxon>
        <taxon>Pleosporomycetidae</taxon>
        <taxon>Pleosporales</taxon>
        <taxon>Massarineae</taxon>
        <taxon>Didymosphaeriaceae</taxon>
        <taxon>Paraphaeosphaeria</taxon>
    </lineage>
</organism>
<dbReference type="AlphaFoldDB" id="A0A177CP17"/>
<protein>
    <submittedName>
        <fullName evidence="1">Uncharacterized protein</fullName>
    </submittedName>
</protein>
<dbReference type="InParanoid" id="A0A177CP17"/>
<name>A0A177CP17_9PLEO</name>
<evidence type="ECO:0000313" key="2">
    <source>
        <dbReference type="Proteomes" id="UP000077069"/>
    </source>
</evidence>